<dbReference type="InterPro" id="IPR002931">
    <property type="entry name" value="Transglutaminase-like"/>
</dbReference>
<dbReference type="OrthoDB" id="437511at2759"/>
<dbReference type="InterPro" id="IPR008958">
    <property type="entry name" value="Transglutaminase_C"/>
</dbReference>
<dbReference type="PANTHER" id="PTHR11590:SF40">
    <property type="entry name" value="HEMOCYTE PROTEIN-GLUTAMINE GAMMA-GLUTAMYLTRANSFERASE-LIKE PROTEIN"/>
    <property type="match status" value="1"/>
</dbReference>
<protein>
    <recommendedName>
        <fullName evidence="6">protein-glutamine gamma-glutamyltransferase</fullName>
        <ecNumber evidence="6">2.3.2.13</ecNumber>
    </recommendedName>
</protein>
<dbReference type="OMA" id="EVQTLEW"/>
<evidence type="ECO:0000256" key="5">
    <source>
        <dbReference type="ARBA" id="ARBA00023315"/>
    </source>
</evidence>
<dbReference type="EMBL" id="KB201362">
    <property type="protein sequence ID" value="ESO96923.1"/>
    <property type="molecule type" value="Genomic_DNA"/>
</dbReference>
<dbReference type="InterPro" id="IPR023608">
    <property type="entry name" value="Transglutaminase_animal"/>
</dbReference>
<dbReference type="Gene3D" id="3.90.260.10">
    <property type="entry name" value="Transglutaminase-like"/>
    <property type="match status" value="1"/>
</dbReference>
<dbReference type="FunFam" id="2.60.40.10:FF:000171">
    <property type="entry name" value="protein-glutamine gamma-glutamyltransferase 6"/>
    <property type="match status" value="1"/>
</dbReference>
<organism evidence="12 13">
    <name type="scientific">Lottia gigantea</name>
    <name type="common">Giant owl limpet</name>
    <dbReference type="NCBI Taxonomy" id="225164"/>
    <lineage>
        <taxon>Eukaryota</taxon>
        <taxon>Metazoa</taxon>
        <taxon>Spiralia</taxon>
        <taxon>Lophotrochozoa</taxon>
        <taxon>Mollusca</taxon>
        <taxon>Gastropoda</taxon>
        <taxon>Patellogastropoda</taxon>
        <taxon>Lottioidea</taxon>
        <taxon>Lottiidae</taxon>
        <taxon>Lottia</taxon>
    </lineage>
</organism>
<comment type="catalytic activity">
    <reaction evidence="7">
        <text>L-glutaminyl-[protein] + L-lysyl-[protein] = [protein]-L-lysyl-N(6)-5-L-glutamyl-[protein] + NH4(+)</text>
        <dbReference type="Rhea" id="RHEA:54816"/>
        <dbReference type="Rhea" id="RHEA-COMP:9752"/>
        <dbReference type="Rhea" id="RHEA-COMP:10207"/>
        <dbReference type="Rhea" id="RHEA-COMP:14005"/>
        <dbReference type="ChEBI" id="CHEBI:28938"/>
        <dbReference type="ChEBI" id="CHEBI:29969"/>
        <dbReference type="ChEBI" id="CHEBI:30011"/>
        <dbReference type="ChEBI" id="CHEBI:138370"/>
        <dbReference type="EC" id="2.3.2.13"/>
    </reaction>
</comment>
<dbReference type="GO" id="GO:0003810">
    <property type="term" value="F:protein-glutamine gamma-glutamyltransferase activity"/>
    <property type="evidence" value="ECO:0007669"/>
    <property type="project" value="UniProtKB-EC"/>
</dbReference>
<evidence type="ECO:0000256" key="6">
    <source>
        <dbReference type="ARBA" id="ARBA00024222"/>
    </source>
</evidence>
<keyword evidence="4 9" id="KW-0106">Calcium</keyword>
<evidence type="ECO:0000256" key="3">
    <source>
        <dbReference type="ARBA" id="ARBA00022723"/>
    </source>
</evidence>
<comment type="similarity">
    <text evidence="1">Belongs to the transglutaminase superfamily. Transglutaminase family.</text>
</comment>
<dbReference type="InterPro" id="IPR036985">
    <property type="entry name" value="Transglutaminase-like_sf"/>
</dbReference>
<dbReference type="InterPro" id="IPR013808">
    <property type="entry name" value="Transglutaminase_AS"/>
</dbReference>
<dbReference type="Pfam" id="PF00868">
    <property type="entry name" value="Transglut_N"/>
    <property type="match status" value="1"/>
</dbReference>
<proteinExistence type="inferred from homology"/>
<feature type="region of interest" description="Disordered" evidence="10">
    <location>
        <begin position="1"/>
        <end position="30"/>
    </location>
</feature>
<feature type="binding site" evidence="9">
    <location>
        <position position="507"/>
    </location>
    <ligand>
        <name>Ca(2+)</name>
        <dbReference type="ChEBI" id="CHEBI:29108"/>
    </ligand>
</feature>
<evidence type="ECO:0000313" key="13">
    <source>
        <dbReference type="Proteomes" id="UP000030746"/>
    </source>
</evidence>
<comment type="cofactor">
    <cofactor evidence="9">
        <name>Ca(2+)</name>
        <dbReference type="ChEBI" id="CHEBI:29108"/>
    </cofactor>
    <text evidence="9">Binds 1 Ca(2+) ion per subunit.</text>
</comment>
<dbReference type="SUPFAM" id="SSF54001">
    <property type="entry name" value="Cysteine proteinases"/>
    <property type="match status" value="1"/>
</dbReference>
<keyword evidence="5" id="KW-0012">Acyltransferase</keyword>
<dbReference type="SUPFAM" id="SSF81296">
    <property type="entry name" value="E set domains"/>
    <property type="match status" value="1"/>
</dbReference>
<reference evidence="12 13" key="1">
    <citation type="journal article" date="2013" name="Nature">
        <title>Insights into bilaterian evolution from three spiralian genomes.</title>
        <authorList>
            <person name="Simakov O."/>
            <person name="Marletaz F."/>
            <person name="Cho S.J."/>
            <person name="Edsinger-Gonzales E."/>
            <person name="Havlak P."/>
            <person name="Hellsten U."/>
            <person name="Kuo D.H."/>
            <person name="Larsson T."/>
            <person name="Lv J."/>
            <person name="Arendt D."/>
            <person name="Savage R."/>
            <person name="Osoegawa K."/>
            <person name="de Jong P."/>
            <person name="Grimwood J."/>
            <person name="Chapman J.A."/>
            <person name="Shapiro H."/>
            <person name="Aerts A."/>
            <person name="Otillar R.P."/>
            <person name="Terry A.Y."/>
            <person name="Boore J.L."/>
            <person name="Grigoriev I.V."/>
            <person name="Lindberg D.R."/>
            <person name="Seaver E.C."/>
            <person name="Weisblat D.A."/>
            <person name="Putnam N.H."/>
            <person name="Rokhsar D.S."/>
        </authorList>
    </citation>
    <scope>NUCLEOTIDE SEQUENCE [LARGE SCALE GENOMIC DNA]</scope>
</reference>
<dbReference type="Proteomes" id="UP000030746">
    <property type="component" value="Unassembled WGS sequence"/>
</dbReference>
<dbReference type="FunFam" id="3.90.260.10:FF:000001">
    <property type="entry name" value="Protein-glutamine gamma-glutamyltransferase 2"/>
    <property type="match status" value="1"/>
</dbReference>
<dbReference type="STRING" id="225164.V3ZZF9"/>
<keyword evidence="2" id="KW-0808">Transferase</keyword>
<dbReference type="RefSeq" id="XP_009052416.1">
    <property type="nucleotide sequence ID" value="XM_009054168.1"/>
</dbReference>
<evidence type="ECO:0000256" key="4">
    <source>
        <dbReference type="ARBA" id="ARBA00022837"/>
    </source>
</evidence>
<evidence type="ECO:0000256" key="8">
    <source>
        <dbReference type="PIRSR" id="PIRSR000459-1"/>
    </source>
</evidence>
<dbReference type="Pfam" id="PF01841">
    <property type="entry name" value="Transglut_core"/>
    <property type="match status" value="1"/>
</dbReference>
<dbReference type="EC" id="2.3.2.13" evidence="6"/>
<dbReference type="InterPro" id="IPR013783">
    <property type="entry name" value="Ig-like_fold"/>
</dbReference>
<dbReference type="SMART" id="SM00460">
    <property type="entry name" value="TGc"/>
    <property type="match status" value="1"/>
</dbReference>
<feature type="domain" description="Transglutaminase-like" evidence="11">
    <location>
        <begin position="323"/>
        <end position="416"/>
    </location>
</feature>
<name>V3ZZF9_LOTGI</name>
<dbReference type="PROSITE" id="PS00547">
    <property type="entry name" value="TRANSGLUTAMINASES"/>
    <property type="match status" value="1"/>
</dbReference>
<evidence type="ECO:0000256" key="7">
    <source>
        <dbReference type="ARBA" id="ARBA00051843"/>
    </source>
</evidence>
<dbReference type="GO" id="GO:0046872">
    <property type="term" value="F:metal ion binding"/>
    <property type="evidence" value="ECO:0007669"/>
    <property type="project" value="UniProtKB-KW"/>
</dbReference>
<feature type="compositionally biased region" description="Polar residues" evidence="10">
    <location>
        <begin position="15"/>
        <end position="30"/>
    </location>
</feature>
<dbReference type="AlphaFoldDB" id="V3ZZF9"/>
<dbReference type="Pfam" id="PF00927">
    <property type="entry name" value="Transglut_C"/>
    <property type="match status" value="2"/>
</dbReference>
<evidence type="ECO:0000259" key="11">
    <source>
        <dbReference type="SMART" id="SM00460"/>
    </source>
</evidence>
<dbReference type="InterPro" id="IPR050779">
    <property type="entry name" value="Transglutaminase"/>
</dbReference>
<feature type="binding site" evidence="9">
    <location>
        <position position="455"/>
    </location>
    <ligand>
        <name>Ca(2+)</name>
        <dbReference type="ChEBI" id="CHEBI:29108"/>
    </ligand>
</feature>
<dbReference type="GeneID" id="20248685"/>
<dbReference type="Gene3D" id="2.60.40.10">
    <property type="entry name" value="Immunoglobulins"/>
    <property type="match status" value="3"/>
</dbReference>
<feature type="binding site" evidence="9">
    <location>
        <position position="453"/>
    </location>
    <ligand>
        <name>Ca(2+)</name>
        <dbReference type="ChEBI" id="CHEBI:29108"/>
    </ligand>
</feature>
<dbReference type="FunFam" id="2.60.40.10:FF:000090">
    <property type="entry name" value="Protein-glutamine gamma-glutamyltransferase 2"/>
    <property type="match status" value="1"/>
</dbReference>
<evidence type="ECO:0000256" key="1">
    <source>
        <dbReference type="ARBA" id="ARBA00005968"/>
    </source>
</evidence>
<dbReference type="HOGENOM" id="CLU_013435_0_2_1"/>
<evidence type="ECO:0000256" key="2">
    <source>
        <dbReference type="ARBA" id="ARBA00022679"/>
    </source>
</evidence>
<dbReference type="InterPro" id="IPR001102">
    <property type="entry name" value="Transglutaminase_N"/>
</dbReference>
<evidence type="ECO:0000256" key="9">
    <source>
        <dbReference type="PIRSR" id="PIRSR000459-2"/>
    </source>
</evidence>
<keyword evidence="13" id="KW-1185">Reference proteome</keyword>
<feature type="active site" evidence="8">
    <location>
        <position position="413"/>
    </location>
</feature>
<dbReference type="SUPFAM" id="SSF49309">
    <property type="entry name" value="Transglutaminase, two C-terminal domains"/>
    <property type="match status" value="2"/>
</dbReference>
<keyword evidence="3 9" id="KW-0479">Metal-binding</keyword>
<feature type="binding site" evidence="9">
    <location>
        <position position="502"/>
    </location>
    <ligand>
        <name>Ca(2+)</name>
        <dbReference type="ChEBI" id="CHEBI:29108"/>
    </ligand>
</feature>
<dbReference type="PANTHER" id="PTHR11590">
    <property type="entry name" value="PROTEIN-GLUTAMINE GAMMA-GLUTAMYLTRANSFERASE"/>
    <property type="match status" value="1"/>
</dbReference>
<gene>
    <name evidence="12" type="ORF">LOTGIDRAFT_231723</name>
</gene>
<dbReference type="InterPro" id="IPR036238">
    <property type="entry name" value="Transglutaminase_C_sf"/>
</dbReference>
<dbReference type="InterPro" id="IPR014756">
    <property type="entry name" value="Ig_E-set"/>
</dbReference>
<dbReference type="InterPro" id="IPR038765">
    <property type="entry name" value="Papain-like_cys_pep_sf"/>
</dbReference>
<evidence type="ECO:0000256" key="10">
    <source>
        <dbReference type="SAM" id="MobiDB-lite"/>
    </source>
</evidence>
<sequence length="743" mass="84613">MGSGASKPRRPGSAGSITRETYHNTHSALNPPTYRYRYVASYGDKLSKDPKKKDNVLQVEKVDYNIRQNTPRHNTDLFEITQDDETPDPQLVVRRGTPFDITLTFNKPYDKNNDDLRLVFETGDKPLPNKKTHVEFVLSDEDKPKEWGGKVKRQDRNNLEITIFTPPTCYVAKWDFKVDVVKKSDTKSSIFRYTHKDPIYILFNPFSKEDTVYKETDLKEYILNENGRIYSGTYKNISPKPWNFGQFQGKVLDCVMHLLDISGLNWVCRGNPIQVVRKLTSMINAPDDGGVLVGNWSGDYRGGKSPLTWTGSEAIFEEYYNTDRPVKFGQCWVFSGVLTTACRALGIPARSVTNFASAHDTDGSVSIDIHFDHLGEPDETKNSDSVWNFHVWNEVWMARNDLPTGYGGWQAADATPQETSDGVYCCGPASLEAVKNGELAYAFDGPFIFAEVNADKIYWTTELDGTMINNHTEKKSVGRKISTKYPLRPEREDVTHLYKYAEGSEEERTAVLRANQTGSCRHDIYAMGPQDVEFELEQQDDVYVGQDFDVIFKIKNTSRNTERYITGRLSCRSMYYTGVGADKIKTDTFELFVPPGEVREQKLHIEADEYMNKLKDMCMLKFSAMAKVQGTEQVFTTQEDFRLCKPSLVVKVPNEIKKGKSFDVEVSFTNPLGESMTECYLEVEGPGLLKRKQYPQRNVKPKQTFVTKFELTPKKLGEKEILVMFNSKQLEDVTATTVVNVKN</sequence>
<feature type="active site" evidence="8">
    <location>
        <position position="390"/>
    </location>
</feature>
<feature type="active site" evidence="8">
    <location>
        <position position="331"/>
    </location>
</feature>
<evidence type="ECO:0000313" key="12">
    <source>
        <dbReference type="EMBL" id="ESO96923.1"/>
    </source>
</evidence>
<dbReference type="KEGG" id="lgi:LOTGIDRAFT_231723"/>
<dbReference type="PIRSF" id="PIRSF000459">
    <property type="entry name" value="TGM_EBP42"/>
    <property type="match status" value="1"/>
</dbReference>
<dbReference type="CTD" id="20248685"/>
<accession>V3ZZF9</accession>